<dbReference type="PROSITE" id="PS50043">
    <property type="entry name" value="HTH_LUXR_2"/>
    <property type="match status" value="1"/>
</dbReference>
<dbReference type="PRINTS" id="PR00038">
    <property type="entry name" value="HTHLUXR"/>
</dbReference>
<evidence type="ECO:0000313" key="5">
    <source>
        <dbReference type="EMBL" id="POR50566.1"/>
    </source>
</evidence>
<dbReference type="InterPro" id="IPR036388">
    <property type="entry name" value="WH-like_DNA-bd_sf"/>
</dbReference>
<feature type="domain" description="HTH luxR-type" evidence="4">
    <location>
        <begin position="302"/>
        <end position="367"/>
    </location>
</feature>
<dbReference type="Gene3D" id="1.10.10.10">
    <property type="entry name" value="Winged helix-like DNA-binding domain superfamily/Winged helix DNA-binding domain"/>
    <property type="match status" value="1"/>
</dbReference>
<evidence type="ECO:0000259" key="4">
    <source>
        <dbReference type="PROSITE" id="PS50043"/>
    </source>
</evidence>
<name>A0A2S4M748_9BURK</name>
<proteinExistence type="predicted"/>
<comment type="caution">
    <text evidence="5">The sequence shown here is derived from an EMBL/GenBank/DDBJ whole genome shotgun (WGS) entry which is preliminary data.</text>
</comment>
<evidence type="ECO:0000256" key="2">
    <source>
        <dbReference type="ARBA" id="ARBA00023125"/>
    </source>
</evidence>
<keyword evidence="3" id="KW-0804">Transcription</keyword>
<dbReference type="CDD" id="cd06170">
    <property type="entry name" value="LuxR_C_like"/>
    <property type="match status" value="1"/>
</dbReference>
<keyword evidence="1" id="KW-0805">Transcription regulation</keyword>
<sequence length="379" mass="41374">MIRNADRPMPFDSAPDMPAAIAIDTYATGAPSTRSADFEGPFCSDGSAVRDLSVLLLDLYALANQTGIGEFENGFFRLLGALLDFDAGWTGVTTHTPGGPIMHNSFTWGLPDSFFPDWIKVRDCDPLAIGTLGVYGRAMAISVVDPKVPPRFRNWAVKHGLAQLMVVTAHDHRFGLTTFLSVYRRALDKPFSADDAHKVSNVIAHLAAALTINRSFQLTRERGATPGASPARAICDSFGAVHQADKAFETTLRQDWPLYANQTLPQPLIDWLHGGGAQPYTGERVTVHCVPTAGLFQLEARTRSALDRLSPRELVAIQHYGDGLSHKEVAQRMGISPTTVRHYLRCAYRKLGMHDKSEIPRLLAAPGRQDSATATKVDA</sequence>
<evidence type="ECO:0000256" key="1">
    <source>
        <dbReference type="ARBA" id="ARBA00023015"/>
    </source>
</evidence>
<gene>
    <name evidence="5" type="ORF">B0G62_10857</name>
</gene>
<dbReference type="GO" id="GO:0006352">
    <property type="term" value="P:DNA-templated transcription initiation"/>
    <property type="evidence" value="ECO:0007669"/>
    <property type="project" value="InterPro"/>
</dbReference>
<organism evidence="5 6">
    <name type="scientific">Paraburkholderia eburnea</name>
    <dbReference type="NCBI Taxonomy" id="1189126"/>
    <lineage>
        <taxon>Bacteria</taxon>
        <taxon>Pseudomonadati</taxon>
        <taxon>Pseudomonadota</taxon>
        <taxon>Betaproteobacteria</taxon>
        <taxon>Burkholderiales</taxon>
        <taxon>Burkholderiaceae</taxon>
        <taxon>Paraburkholderia</taxon>
    </lineage>
</organism>
<dbReference type="InterPro" id="IPR016032">
    <property type="entry name" value="Sig_transdc_resp-reg_C-effctor"/>
</dbReference>
<dbReference type="Proteomes" id="UP000237381">
    <property type="component" value="Unassembled WGS sequence"/>
</dbReference>
<dbReference type="GO" id="GO:0016987">
    <property type="term" value="F:sigma factor activity"/>
    <property type="evidence" value="ECO:0007669"/>
    <property type="project" value="InterPro"/>
</dbReference>
<dbReference type="PANTHER" id="PTHR44688">
    <property type="entry name" value="DNA-BINDING TRANSCRIPTIONAL ACTIVATOR DEVR_DOSR"/>
    <property type="match status" value="1"/>
</dbReference>
<dbReference type="SMART" id="SM00421">
    <property type="entry name" value="HTH_LUXR"/>
    <property type="match status" value="1"/>
</dbReference>
<dbReference type="SUPFAM" id="SSF46894">
    <property type="entry name" value="C-terminal effector domain of the bipartite response regulators"/>
    <property type="match status" value="1"/>
</dbReference>
<evidence type="ECO:0000313" key="6">
    <source>
        <dbReference type="Proteomes" id="UP000237381"/>
    </source>
</evidence>
<accession>A0A2S4M748</accession>
<dbReference type="InterPro" id="IPR000792">
    <property type="entry name" value="Tscrpt_reg_LuxR_C"/>
</dbReference>
<dbReference type="Pfam" id="PF08281">
    <property type="entry name" value="Sigma70_r4_2"/>
    <property type="match status" value="1"/>
</dbReference>
<dbReference type="InterPro" id="IPR013249">
    <property type="entry name" value="RNA_pol_sigma70_r4_t2"/>
</dbReference>
<dbReference type="EMBL" id="PQGA01000008">
    <property type="protein sequence ID" value="POR50566.1"/>
    <property type="molecule type" value="Genomic_DNA"/>
</dbReference>
<keyword evidence="2" id="KW-0238">DNA-binding</keyword>
<reference evidence="5 6" key="1">
    <citation type="submission" date="2018-01" db="EMBL/GenBank/DDBJ databases">
        <title>Genomic Encyclopedia of Type Strains, Phase III (KMG-III): the genomes of soil and plant-associated and newly described type strains.</title>
        <authorList>
            <person name="Whitman W."/>
        </authorList>
    </citation>
    <scope>NUCLEOTIDE SEQUENCE [LARGE SCALE GENOMIC DNA]</scope>
    <source>
        <strain evidence="5 6">JCM 18070</strain>
    </source>
</reference>
<evidence type="ECO:0000256" key="3">
    <source>
        <dbReference type="ARBA" id="ARBA00023163"/>
    </source>
</evidence>
<dbReference type="AlphaFoldDB" id="A0A2S4M748"/>
<keyword evidence="6" id="KW-1185">Reference proteome</keyword>
<dbReference type="GO" id="GO:0003677">
    <property type="term" value="F:DNA binding"/>
    <property type="evidence" value="ECO:0007669"/>
    <property type="project" value="UniProtKB-KW"/>
</dbReference>
<dbReference type="PANTHER" id="PTHR44688:SF16">
    <property type="entry name" value="DNA-BINDING TRANSCRIPTIONAL ACTIVATOR DEVR_DOSR"/>
    <property type="match status" value="1"/>
</dbReference>
<protein>
    <submittedName>
        <fullName evidence="5">LuxR family transcriptional regulator</fullName>
    </submittedName>
</protein>